<dbReference type="SUPFAM" id="SSF51215">
    <property type="entry name" value="Regulatory protein AraC"/>
    <property type="match status" value="1"/>
</dbReference>
<keyword evidence="2" id="KW-0238">DNA-binding</keyword>
<dbReference type="PROSITE" id="PS01124">
    <property type="entry name" value="HTH_ARAC_FAMILY_2"/>
    <property type="match status" value="1"/>
</dbReference>
<dbReference type="RefSeq" id="WP_174938285.1">
    <property type="nucleotide sequence ID" value="NZ_CABVPY010000006.1"/>
</dbReference>
<dbReference type="InterPro" id="IPR050204">
    <property type="entry name" value="AraC_XylS_family_regulators"/>
</dbReference>
<evidence type="ECO:0000256" key="3">
    <source>
        <dbReference type="ARBA" id="ARBA00023163"/>
    </source>
</evidence>
<dbReference type="AlphaFoldDB" id="A0A6P2ICR7"/>
<feature type="region of interest" description="Disordered" evidence="4">
    <location>
        <begin position="1"/>
        <end position="24"/>
    </location>
</feature>
<dbReference type="EMBL" id="CABVPY010000006">
    <property type="protein sequence ID" value="VWB28605.1"/>
    <property type="molecule type" value="Genomic_DNA"/>
</dbReference>
<evidence type="ECO:0000256" key="2">
    <source>
        <dbReference type="ARBA" id="ARBA00023125"/>
    </source>
</evidence>
<evidence type="ECO:0000256" key="1">
    <source>
        <dbReference type="ARBA" id="ARBA00023015"/>
    </source>
</evidence>
<gene>
    <name evidence="6" type="ORF">BLA6863_01205</name>
</gene>
<sequence length="292" mass="32565">MSAIDSDDIEQHAPQANGKPTRRNDARVWRSALIPGGEMVTARFTDHVYSRHWHDAYTISVIERGAERYDYRGTRFVADAGSLPIINPGEIHTGSSAADAGWQCRTFYLPVDFVQGVAKEAGLSHHGTPWFDPDIIKDTDLVGRALRAHRVLETGTDILAVEYALLDAISTLLKRYGRMRPPSRPMSIDRMRVERMKARMLDELTASLDLAELANVVGVSKFHAARIFSREVGMAPHAWRNQVRLARACDALRAGMPATDVAATFGFADQSHFNRHFKKANGVAPSRWSDTR</sequence>
<dbReference type="PANTHER" id="PTHR46796">
    <property type="entry name" value="HTH-TYPE TRANSCRIPTIONAL ACTIVATOR RHAS-RELATED"/>
    <property type="match status" value="1"/>
</dbReference>
<evidence type="ECO:0000256" key="4">
    <source>
        <dbReference type="SAM" id="MobiDB-lite"/>
    </source>
</evidence>
<protein>
    <submittedName>
        <fullName evidence="6">AraC family transcriptional regulator</fullName>
    </submittedName>
</protein>
<dbReference type="InterPro" id="IPR037923">
    <property type="entry name" value="HTH-like"/>
</dbReference>
<dbReference type="PANTHER" id="PTHR46796:SF2">
    <property type="entry name" value="TRANSCRIPTIONAL REGULATORY PROTEIN"/>
    <property type="match status" value="1"/>
</dbReference>
<dbReference type="SMART" id="SM00342">
    <property type="entry name" value="HTH_ARAC"/>
    <property type="match status" value="1"/>
</dbReference>
<dbReference type="InterPro" id="IPR018060">
    <property type="entry name" value="HTH_AraC"/>
</dbReference>
<keyword evidence="1" id="KW-0805">Transcription regulation</keyword>
<reference evidence="6 7" key="1">
    <citation type="submission" date="2019-09" db="EMBL/GenBank/DDBJ databases">
        <authorList>
            <person name="Depoorter E."/>
        </authorList>
    </citation>
    <scope>NUCLEOTIDE SEQUENCE [LARGE SCALE GENOMIC DNA]</scope>
    <source>
        <strain evidence="6">LMG 6863</strain>
    </source>
</reference>
<evidence type="ECO:0000313" key="6">
    <source>
        <dbReference type="EMBL" id="VWB28605.1"/>
    </source>
</evidence>
<dbReference type="InterPro" id="IPR009057">
    <property type="entry name" value="Homeodomain-like_sf"/>
</dbReference>
<feature type="domain" description="HTH araC/xylS-type" evidence="5">
    <location>
        <begin position="194"/>
        <end position="291"/>
    </location>
</feature>
<dbReference type="Pfam" id="PF12833">
    <property type="entry name" value="HTH_18"/>
    <property type="match status" value="1"/>
</dbReference>
<dbReference type="Proteomes" id="UP000494170">
    <property type="component" value="Unassembled WGS sequence"/>
</dbReference>
<name>A0A6P2ICR7_BURL3</name>
<accession>A0A6P2ICR7</accession>
<dbReference type="InterPro" id="IPR003313">
    <property type="entry name" value="AraC-bd"/>
</dbReference>
<dbReference type="GO" id="GO:0003700">
    <property type="term" value="F:DNA-binding transcription factor activity"/>
    <property type="evidence" value="ECO:0007669"/>
    <property type="project" value="InterPro"/>
</dbReference>
<dbReference type="Pfam" id="PF02311">
    <property type="entry name" value="AraC_binding"/>
    <property type="match status" value="1"/>
</dbReference>
<proteinExistence type="predicted"/>
<dbReference type="Gene3D" id="1.10.10.60">
    <property type="entry name" value="Homeodomain-like"/>
    <property type="match status" value="2"/>
</dbReference>
<dbReference type="GO" id="GO:0043565">
    <property type="term" value="F:sequence-specific DNA binding"/>
    <property type="evidence" value="ECO:0007669"/>
    <property type="project" value="InterPro"/>
</dbReference>
<organism evidence="6 7">
    <name type="scientific">Burkholderia lata (strain ATCC 17760 / DSM 23089 / LMG 22485 / NCIMB 9086 / R18194 / 383)</name>
    <dbReference type="NCBI Taxonomy" id="482957"/>
    <lineage>
        <taxon>Bacteria</taxon>
        <taxon>Pseudomonadati</taxon>
        <taxon>Pseudomonadota</taxon>
        <taxon>Betaproteobacteria</taxon>
        <taxon>Burkholderiales</taxon>
        <taxon>Burkholderiaceae</taxon>
        <taxon>Burkholderia</taxon>
        <taxon>Burkholderia cepacia complex</taxon>
    </lineage>
</organism>
<evidence type="ECO:0000313" key="7">
    <source>
        <dbReference type="Proteomes" id="UP000494170"/>
    </source>
</evidence>
<dbReference type="SUPFAM" id="SSF46689">
    <property type="entry name" value="Homeodomain-like"/>
    <property type="match status" value="2"/>
</dbReference>
<keyword evidence="3" id="KW-0804">Transcription</keyword>
<evidence type="ECO:0000259" key="5">
    <source>
        <dbReference type="PROSITE" id="PS01124"/>
    </source>
</evidence>